<evidence type="ECO:0000256" key="3">
    <source>
        <dbReference type="SAM" id="SignalP"/>
    </source>
</evidence>
<keyword evidence="2" id="KW-0472">Membrane</keyword>
<feature type="region of interest" description="Disordered" evidence="1">
    <location>
        <begin position="162"/>
        <end position="271"/>
    </location>
</feature>
<gene>
    <name evidence="4" type="ORF">MFU01_12090</name>
    <name evidence="5" type="ORF">SAMN05443572_102716</name>
</gene>
<keyword evidence="3" id="KW-0732">Signal</keyword>
<evidence type="ECO:0000313" key="7">
    <source>
        <dbReference type="Proteomes" id="UP000321514"/>
    </source>
</evidence>
<feature type="compositionally biased region" description="Basic and acidic residues" evidence="1">
    <location>
        <begin position="241"/>
        <end position="252"/>
    </location>
</feature>
<protein>
    <submittedName>
        <fullName evidence="4">Uncharacterized protein</fullName>
    </submittedName>
</protein>
<keyword evidence="2" id="KW-0812">Transmembrane</keyword>
<feature type="chain" id="PRO_5023113576" evidence="3">
    <location>
        <begin position="24"/>
        <end position="302"/>
    </location>
</feature>
<feature type="signal peptide" evidence="3">
    <location>
        <begin position="1"/>
        <end position="23"/>
    </location>
</feature>
<dbReference type="EMBL" id="BJXR01000014">
    <property type="protein sequence ID" value="GEN06172.1"/>
    <property type="molecule type" value="Genomic_DNA"/>
</dbReference>
<comment type="caution">
    <text evidence="4">The sequence shown here is derived from an EMBL/GenBank/DDBJ whole genome shotgun (WGS) entry which is preliminary data.</text>
</comment>
<feature type="transmembrane region" description="Helical" evidence="2">
    <location>
        <begin position="277"/>
        <end position="298"/>
    </location>
</feature>
<name>A0A511SXJ8_MYXFU</name>
<dbReference type="Proteomes" id="UP000183760">
    <property type="component" value="Unassembled WGS sequence"/>
</dbReference>
<evidence type="ECO:0000313" key="5">
    <source>
        <dbReference type="EMBL" id="SET56694.1"/>
    </source>
</evidence>
<keyword evidence="2" id="KW-1133">Transmembrane helix</keyword>
<reference evidence="4 7" key="2">
    <citation type="submission" date="2019-07" db="EMBL/GenBank/DDBJ databases">
        <title>Whole genome shotgun sequence of Myxococcus fulvus NBRC 100333.</title>
        <authorList>
            <person name="Hosoyama A."/>
            <person name="Uohara A."/>
            <person name="Ohji S."/>
            <person name="Ichikawa N."/>
        </authorList>
    </citation>
    <scope>NUCLEOTIDE SEQUENCE [LARGE SCALE GENOMIC DNA]</scope>
    <source>
        <strain evidence="4 7">NBRC 100333</strain>
    </source>
</reference>
<evidence type="ECO:0000313" key="4">
    <source>
        <dbReference type="EMBL" id="GEN06172.1"/>
    </source>
</evidence>
<organism evidence="4 7">
    <name type="scientific">Myxococcus fulvus</name>
    <dbReference type="NCBI Taxonomy" id="33"/>
    <lineage>
        <taxon>Bacteria</taxon>
        <taxon>Pseudomonadati</taxon>
        <taxon>Myxococcota</taxon>
        <taxon>Myxococcia</taxon>
        <taxon>Myxococcales</taxon>
        <taxon>Cystobacterineae</taxon>
        <taxon>Myxococcaceae</taxon>
        <taxon>Myxococcus</taxon>
    </lineage>
</organism>
<evidence type="ECO:0000256" key="2">
    <source>
        <dbReference type="SAM" id="Phobius"/>
    </source>
</evidence>
<keyword evidence="6" id="KW-1185">Reference proteome</keyword>
<evidence type="ECO:0000313" key="6">
    <source>
        <dbReference type="Proteomes" id="UP000183760"/>
    </source>
</evidence>
<dbReference type="EMBL" id="FOIB01000002">
    <property type="protein sequence ID" value="SET56694.1"/>
    <property type="molecule type" value="Genomic_DNA"/>
</dbReference>
<evidence type="ECO:0000256" key="1">
    <source>
        <dbReference type="SAM" id="MobiDB-lite"/>
    </source>
</evidence>
<dbReference type="AlphaFoldDB" id="A0A511SXJ8"/>
<feature type="compositionally biased region" description="Acidic residues" evidence="1">
    <location>
        <begin position="201"/>
        <end position="211"/>
    </location>
</feature>
<reference evidence="5 6" key="1">
    <citation type="submission" date="2016-10" db="EMBL/GenBank/DDBJ databases">
        <authorList>
            <person name="Varghese N."/>
            <person name="Submissions S."/>
        </authorList>
    </citation>
    <scope>NUCLEOTIDE SEQUENCE [LARGE SCALE GENOMIC DNA]</scope>
    <source>
        <strain evidence="5 6">DSM 16525</strain>
    </source>
</reference>
<sequence length="302" mass="32025">MHGAKLARLAMMVLFAVSMSARASSSVGPVPPEDIVRQGTSVVVGRFLEGVSVHWRELGGQFDDRGRPVTVREAYTLRDFEVLEVVDGAPAPARLRILTVGGSVDGLHTPESFTAPPPGVAVGLALLPVEGQGETFIIVHVRSFEVDSPAKLASFRGFVREARKPVPESPEDALARDVERQQPQPPDPALQVTGEATGQEVPEEAPVEEVGPETRAAPDEARGAPGVVPPRGAPMPAQDRASPERQVDDESVRQASPSPKEAATKAVEDSDTSAIHVGWVGSLFAIVVAVAIVARVSFRRRG</sequence>
<proteinExistence type="predicted"/>
<dbReference type="RefSeq" id="WP_074950990.1">
    <property type="nucleotide sequence ID" value="NZ_BJXR01000014.1"/>
</dbReference>
<dbReference type="Proteomes" id="UP000321514">
    <property type="component" value="Unassembled WGS sequence"/>
</dbReference>
<accession>A0A511SXJ8</accession>